<feature type="domain" description="Glycosyltransferase subfamily 4-like N-terminal" evidence="2">
    <location>
        <begin position="19"/>
        <end position="216"/>
    </location>
</feature>
<dbReference type="SUPFAM" id="SSF53756">
    <property type="entry name" value="UDP-Glycosyltransferase/glycogen phosphorylase"/>
    <property type="match status" value="1"/>
</dbReference>
<evidence type="ECO:0000256" key="1">
    <source>
        <dbReference type="ARBA" id="ARBA00022679"/>
    </source>
</evidence>
<dbReference type="EMBL" id="PTPZ01000010">
    <property type="protein sequence ID" value="PPZ90569.1"/>
    <property type="molecule type" value="Genomic_DNA"/>
</dbReference>
<evidence type="ECO:0000313" key="4">
    <source>
        <dbReference type="Proteomes" id="UP000238565"/>
    </source>
</evidence>
<reference evidence="3 4" key="1">
    <citation type="submission" date="2018-02" db="EMBL/GenBank/DDBJ databases">
        <title>Draft genome sequence of bacterial isolates from marine environment.</title>
        <authorList>
            <person name="Singh S.K."/>
            <person name="Hill R."/>
            <person name="Major S."/>
            <person name="Cai H."/>
            <person name="Li Y."/>
        </authorList>
    </citation>
    <scope>NUCLEOTIDE SEQUENCE [LARGE SCALE GENOMIC DNA]</scope>
    <source>
        <strain evidence="3 4">IMET F</strain>
    </source>
</reference>
<dbReference type="Pfam" id="PF13692">
    <property type="entry name" value="Glyco_trans_1_4"/>
    <property type="match status" value="1"/>
</dbReference>
<accession>A0A2S7I227</accession>
<name>A0A2S7I227_9FLAO</name>
<protein>
    <submittedName>
        <fullName evidence="3">Glycosyl transferase</fullName>
    </submittedName>
</protein>
<proteinExistence type="predicted"/>
<dbReference type="PANTHER" id="PTHR46401">
    <property type="entry name" value="GLYCOSYLTRANSFERASE WBBK-RELATED"/>
    <property type="match status" value="1"/>
</dbReference>
<dbReference type="InterPro" id="IPR028098">
    <property type="entry name" value="Glyco_trans_4-like_N"/>
</dbReference>
<dbReference type="CDD" id="cd03825">
    <property type="entry name" value="GT4_WcaC-like"/>
    <property type="match status" value="1"/>
</dbReference>
<dbReference type="Gene3D" id="3.40.50.2000">
    <property type="entry name" value="Glycogen Phosphorylase B"/>
    <property type="match status" value="2"/>
</dbReference>
<dbReference type="GO" id="GO:0009103">
    <property type="term" value="P:lipopolysaccharide biosynthetic process"/>
    <property type="evidence" value="ECO:0007669"/>
    <property type="project" value="TreeGrafter"/>
</dbReference>
<organism evidence="3 4">
    <name type="scientific">Cloacibacterium normanense</name>
    <dbReference type="NCBI Taxonomy" id="237258"/>
    <lineage>
        <taxon>Bacteria</taxon>
        <taxon>Pseudomonadati</taxon>
        <taxon>Bacteroidota</taxon>
        <taxon>Flavobacteriia</taxon>
        <taxon>Flavobacteriales</taxon>
        <taxon>Weeksellaceae</taxon>
    </lineage>
</organism>
<dbReference type="Proteomes" id="UP000238565">
    <property type="component" value="Unassembled WGS sequence"/>
</dbReference>
<dbReference type="GO" id="GO:0016757">
    <property type="term" value="F:glycosyltransferase activity"/>
    <property type="evidence" value="ECO:0007669"/>
    <property type="project" value="TreeGrafter"/>
</dbReference>
<gene>
    <name evidence="3" type="ORF">C3729_12610</name>
</gene>
<dbReference type="Pfam" id="PF13439">
    <property type="entry name" value="Glyco_transf_4"/>
    <property type="match status" value="1"/>
</dbReference>
<dbReference type="RefSeq" id="WP_104794476.1">
    <property type="nucleotide sequence ID" value="NZ_PTPZ01000010.1"/>
</dbReference>
<comment type="caution">
    <text evidence="3">The sequence shown here is derived from an EMBL/GenBank/DDBJ whole genome shotgun (WGS) entry which is preliminary data.</text>
</comment>
<evidence type="ECO:0000259" key="2">
    <source>
        <dbReference type="Pfam" id="PF13439"/>
    </source>
</evidence>
<keyword evidence="1 3" id="KW-0808">Transferase</keyword>
<dbReference type="AlphaFoldDB" id="A0A2S7I227"/>
<evidence type="ECO:0000313" key="3">
    <source>
        <dbReference type="EMBL" id="PPZ90569.1"/>
    </source>
</evidence>
<sequence>MRVLQINATVNSGSTGRIAEDIGLVLINVGHESYIAYGRGNQPSKSNKIKIGNQWDANWHGVVSLLLDRHGFASRKATKQLINKIEELKPDVINLHNIHGYYVNIEILFDYLKKINIPVVWTFHDCWPFTGHCSYFDSVACEKWKTHCQNCPKKSFYPKSLLIDNSFKNYSDKKQIFNQLNNLHIITPSNWLKNLVKQSFLSKFPVICIHNGIDLSKFSPVENVEKLIQKWNLKDKIIVLGVASIWDRRKGLDDFISLSNKLSGTYQIILIGLTKKQIAQLPKNIIGIERTESIEELAEYYSLANVFVNPTYQDNFPTTNIEALACGTPVVTYNTGGSPEAIDKETGIVVEKGNVNDLKTAIERVTSAKTEYYDKEKCRKRAEKHFDKNERYQDYLQLFKTLAK</sequence>
<dbReference type="PANTHER" id="PTHR46401:SF2">
    <property type="entry name" value="GLYCOSYLTRANSFERASE WBBK-RELATED"/>
    <property type="match status" value="1"/>
</dbReference>